<dbReference type="Proteomes" id="UP000016666">
    <property type="component" value="Chromosome 6"/>
</dbReference>
<organism evidence="7 8">
    <name type="scientific">Anas platyrhynchos platyrhynchos</name>
    <name type="common">Northern mallard</name>
    <dbReference type="NCBI Taxonomy" id="8840"/>
    <lineage>
        <taxon>Eukaryota</taxon>
        <taxon>Metazoa</taxon>
        <taxon>Chordata</taxon>
        <taxon>Craniata</taxon>
        <taxon>Vertebrata</taxon>
        <taxon>Euteleostomi</taxon>
        <taxon>Archelosauria</taxon>
        <taxon>Archosauria</taxon>
        <taxon>Dinosauria</taxon>
        <taxon>Saurischia</taxon>
        <taxon>Theropoda</taxon>
        <taxon>Coelurosauria</taxon>
        <taxon>Aves</taxon>
        <taxon>Neognathae</taxon>
        <taxon>Galloanserae</taxon>
        <taxon>Anseriformes</taxon>
        <taxon>Anatidae</taxon>
        <taxon>Anatinae</taxon>
        <taxon>Anas</taxon>
    </lineage>
</organism>
<evidence type="ECO:0000256" key="3">
    <source>
        <dbReference type="SAM" id="Coils"/>
    </source>
</evidence>
<keyword evidence="8" id="KW-1185">Reference proteome</keyword>
<feature type="compositionally biased region" description="Polar residues" evidence="4">
    <location>
        <begin position="391"/>
        <end position="408"/>
    </location>
</feature>
<dbReference type="GO" id="GO:0019900">
    <property type="term" value="F:kinase binding"/>
    <property type="evidence" value="ECO:0007669"/>
    <property type="project" value="InterPro"/>
</dbReference>
<evidence type="ECO:0000256" key="2">
    <source>
        <dbReference type="ARBA" id="ARBA00023054"/>
    </source>
</evidence>
<feature type="domain" description="Janus kinase and microtubule-interacting protein C-terminal" evidence="6">
    <location>
        <begin position="355"/>
        <end position="551"/>
    </location>
</feature>
<dbReference type="InterPro" id="IPR031994">
    <property type="entry name" value="JAKMIP_C"/>
</dbReference>
<protein>
    <submittedName>
        <fullName evidence="7">Janus kinase and microtubule interacting protein 3</fullName>
    </submittedName>
</protein>
<comment type="similarity">
    <text evidence="1">Belongs to the JAKMIP family.</text>
</comment>
<keyword evidence="5" id="KW-1133">Transmembrane helix</keyword>
<evidence type="ECO:0000313" key="7">
    <source>
        <dbReference type="Ensembl" id="ENSAPLP00000024312.1"/>
    </source>
</evidence>
<name>A0A493TEJ1_ANAPP</name>
<gene>
    <name evidence="7" type="primary">JAKMIP3</name>
</gene>
<keyword evidence="5" id="KW-0812">Transmembrane</keyword>
<evidence type="ECO:0000256" key="4">
    <source>
        <dbReference type="SAM" id="MobiDB-lite"/>
    </source>
</evidence>
<dbReference type="GeneTree" id="ENSGT00940000153713"/>
<evidence type="ECO:0000313" key="8">
    <source>
        <dbReference type="Proteomes" id="UP000016666"/>
    </source>
</evidence>
<dbReference type="Ensembl" id="ENSAPLT00000045712.1">
    <property type="protein sequence ID" value="ENSAPLP00000024312.1"/>
    <property type="gene ID" value="ENSAPLG00000003318.2"/>
</dbReference>
<dbReference type="AlphaFoldDB" id="A0A493TEJ1"/>
<reference evidence="7 8" key="1">
    <citation type="submission" date="2017-10" db="EMBL/GenBank/DDBJ databases">
        <title>A new Pekin duck reference genome.</title>
        <authorList>
            <person name="Hou Z.-C."/>
            <person name="Zhou Z.-K."/>
            <person name="Zhu F."/>
            <person name="Hou S.-S."/>
        </authorList>
    </citation>
    <scope>NUCLEOTIDE SEQUENCE [LARGE SCALE GENOMIC DNA]</scope>
</reference>
<evidence type="ECO:0000259" key="6">
    <source>
        <dbReference type="Pfam" id="PF16034"/>
    </source>
</evidence>
<dbReference type="PANTHER" id="PTHR18935">
    <property type="entry name" value="GOLGIN SUBFAMILY A MEMBER 4-LIKE ISOFORM X1"/>
    <property type="match status" value="1"/>
</dbReference>
<dbReference type="Pfam" id="PF16034">
    <property type="entry name" value="JAKMIP_CC3"/>
    <property type="match status" value="1"/>
</dbReference>
<dbReference type="PANTHER" id="PTHR18935:SF9">
    <property type="entry name" value="JANUS KINASE AND MICROTUBULE-INTERACTING PROTEIN 3"/>
    <property type="match status" value="1"/>
</dbReference>
<proteinExistence type="inferred from homology"/>
<feature type="region of interest" description="Disordered" evidence="4">
    <location>
        <begin position="391"/>
        <end position="413"/>
    </location>
</feature>
<feature type="coiled-coil region" evidence="3">
    <location>
        <begin position="693"/>
        <end position="760"/>
    </location>
</feature>
<dbReference type="InterPro" id="IPR024836">
    <property type="entry name" value="JAKMIP"/>
</dbReference>
<feature type="transmembrane region" description="Helical" evidence="5">
    <location>
        <begin position="784"/>
        <end position="803"/>
    </location>
</feature>
<evidence type="ECO:0000256" key="5">
    <source>
        <dbReference type="SAM" id="Phobius"/>
    </source>
</evidence>
<feature type="coiled-coil region" evidence="3">
    <location>
        <begin position="420"/>
        <end position="543"/>
    </location>
</feature>
<feature type="coiled-coil region" evidence="3">
    <location>
        <begin position="151"/>
        <end position="301"/>
    </location>
</feature>
<reference evidence="7" key="2">
    <citation type="submission" date="2025-08" db="UniProtKB">
        <authorList>
            <consortium name="Ensembl"/>
        </authorList>
    </citation>
    <scope>IDENTIFICATION</scope>
</reference>
<accession>A0A493TEJ1</accession>
<feature type="coiled-coil region" evidence="3">
    <location>
        <begin position="18"/>
        <end position="97"/>
    </location>
</feature>
<evidence type="ECO:0000256" key="1">
    <source>
        <dbReference type="ARBA" id="ARBA00005239"/>
    </source>
</evidence>
<dbReference type="GO" id="GO:0008017">
    <property type="term" value="F:microtubule binding"/>
    <property type="evidence" value="ECO:0007669"/>
    <property type="project" value="InterPro"/>
</dbReference>
<keyword evidence="5" id="KW-0472">Membrane</keyword>
<reference evidence="7" key="3">
    <citation type="submission" date="2025-09" db="UniProtKB">
        <authorList>
            <consortium name="Ensembl"/>
        </authorList>
    </citation>
    <scope>IDENTIFICATION</scope>
</reference>
<sequence length="813" mass="95178">MSRKGTSSRARGERPDALAALQAANEELRAKLTDIQIELQQEKSKVSKLEREKNQEVKQIKEHEQHKSTVVVTELKVKLHEEKMKELQAVREALLRQHEAELLRVIKIKDNEIQRLQALLNAVRDGAPDKVKTVLLSEAKEEAKKGFEVEKIKMQQEISELKGAKKQVEEALTMVIQADKIKAAEIRSVYHLHQEEISRIKRECEREIRRLQLDEKDARRFQLKIAELSAIIRKLEDRNALLSEERNELLKRLREAESQYKPILDKNKRLSRKNEELSHALRRMENKLKFVTQENIAMRQRAGTIRRPSSLNDLDHSQEEREVDVLRLQVIEQQNIIDELSKTLETAGYVKSVMERDKLLRYRKQRKKMTRIPKPVVETFFGYDEEASLESDGSSISYQTDRTDQTPCTPEDDLEEGMAKEETELRFRQLTMEYQALQRAYALLQEQVGGTLDAEREVKTREQLQAEIHRSQAQIEDLEKALAEQGQDMKWIEEKQALYRRNQELVEKIKQMEAEEARLKHDVQDVKDQNELLEFRILELEERERRSPAINFHHIPFTEGKSPLQVYCEAEGVTDIVVADLMKKLDILGDNANLTNEEQVVVIQARTVLTLAEKWLQQIEVTESALQQKMLDLENEKELFSKQKGYLDDELDFRKQSLDQAHKQILELEAMLYDALQQEAGAKISELLSEEEKEKLKSAVEQWKRQVMSELRERDAQILRERMELIQHAQQRIKELEERIEGQKRQIKELEEKVRQLKGSSCYTSMYPYLHFIFVKKNLIKSDVVITFLFIICVHPITVILSSPTTVHSARQL</sequence>
<feature type="coiled-coil region" evidence="3">
    <location>
        <begin position="616"/>
        <end position="643"/>
    </location>
</feature>
<keyword evidence="2 3" id="KW-0175">Coiled coil</keyword>